<proteinExistence type="predicted"/>
<dbReference type="NCBIfam" id="TIGR03187">
    <property type="entry name" value="DGQHR"/>
    <property type="match status" value="1"/>
</dbReference>
<sequence length="371" mass="43216">MTRMDLSGLAKKSNQIVLNGVRGMQFGKEVISVQCTVNDILKFLEIDEDVQREIDTNKVASIKKYIQYGLDGNNIYFSPLIFSARGNGNFNETKGKFILNMNESLIILDGQHRIKAFEELKNRLQMIKNKDEEDKTLNEKYTSVLEFPLSIQIYRNLNLQQERQLFTDINTKSSVVSNTLLIMYKEGDLYGNLVKEIIKSHPSICSDSFECRAKTTRTKFMTAATLYIISKTLNEGAYNIRSQYSKINLNNYSKFKSNTEHFLTLLIKYAPKDALDRDKYIIFIPNVITAIAMFVYKMQKQNEDLSMEELFKEVIYNIDWSHKNSDFTELAVKFNKKTKKYNFGAIGRIVRTFSNYLIECLQERSQFKWEI</sequence>
<protein>
    <submittedName>
        <fullName evidence="1">DGQHR domain-containing protein</fullName>
    </submittedName>
</protein>
<dbReference type="AlphaFoldDB" id="A0A6M0V3J9"/>
<dbReference type="CDD" id="cd16414">
    <property type="entry name" value="dndB_like"/>
    <property type="match status" value="1"/>
</dbReference>
<reference evidence="1 2" key="1">
    <citation type="submission" date="2019-04" db="EMBL/GenBank/DDBJ databases">
        <title>Genome sequencing of Clostridium botulinum Groups I-IV and Clostridium butyricum.</title>
        <authorList>
            <person name="Brunt J."/>
            <person name="Van Vliet A.H.M."/>
            <person name="Stringer S.C."/>
            <person name="Carter A.T."/>
            <person name="Peck M.W."/>
        </authorList>
    </citation>
    <scope>NUCLEOTIDE SEQUENCE [LARGE SCALE GENOMIC DNA]</scope>
    <source>
        <strain evidence="1 2">1605</strain>
    </source>
</reference>
<name>A0A6M0V3J9_CLOBO</name>
<accession>A0A6M0V3J9</accession>
<comment type="caution">
    <text evidence="1">The sequence shown here is derived from an EMBL/GenBank/DDBJ whole genome shotgun (WGS) entry which is preliminary data.</text>
</comment>
<dbReference type="EMBL" id="SWOV01000009">
    <property type="protein sequence ID" value="NFF87291.1"/>
    <property type="molecule type" value="Genomic_DNA"/>
</dbReference>
<evidence type="ECO:0000313" key="1">
    <source>
        <dbReference type="EMBL" id="NFF87291.1"/>
    </source>
</evidence>
<organism evidence="1 2">
    <name type="scientific">Clostridium botulinum</name>
    <dbReference type="NCBI Taxonomy" id="1491"/>
    <lineage>
        <taxon>Bacteria</taxon>
        <taxon>Bacillati</taxon>
        <taxon>Bacillota</taxon>
        <taxon>Clostridia</taxon>
        <taxon>Eubacteriales</taxon>
        <taxon>Clostridiaceae</taxon>
        <taxon>Clostridium</taxon>
    </lineage>
</organism>
<dbReference type="Pfam" id="PF14072">
    <property type="entry name" value="DndB"/>
    <property type="match status" value="1"/>
</dbReference>
<dbReference type="Proteomes" id="UP000476820">
    <property type="component" value="Unassembled WGS sequence"/>
</dbReference>
<dbReference type="RefSeq" id="WP_061302226.1">
    <property type="nucleotide sequence ID" value="NZ_LFPA01000179.1"/>
</dbReference>
<evidence type="ECO:0000313" key="2">
    <source>
        <dbReference type="Proteomes" id="UP000476820"/>
    </source>
</evidence>
<dbReference type="InterPro" id="IPR017601">
    <property type="entry name" value="DGQHR-contain_dom"/>
</dbReference>
<gene>
    <name evidence="1" type="ORF">FC774_05310</name>
</gene>
<dbReference type="InterPro" id="IPR017642">
    <property type="entry name" value="DNA_S_mod_DndB"/>
</dbReference>